<sequence>MAEKETKGTQTVAAPAIKQESPLALMKRTIVDAVAAKVEMFVKNREIDLPAAYSVGNAIKSAWLILQETEDKNHAKALDFCTKDSIANALLDMIVQGLNPTKKQVYFIVYGKTLTAQRSYFGSMAVAKMVQPQIDDFAYAAVYEGDAFKYGITNGKKNIVLHEQELGNVDKKKIVGAYAIALNKAGEPYRAEIMTIDEIMQAWKQSKMSPINDKGDIKADSTHGKFTADMAQKTVINKLCKAIVNASSDRALLLEMMNRAEDLSDRAAAEAEIEEQANTGEVIDVQVETRPETAEEMAPAECPNKQATTYKKSFCDACKDRKGCPAWAEVTTNAADKKGPGF</sequence>
<dbReference type="GO" id="GO:0003677">
    <property type="term" value="F:DNA binding"/>
    <property type="evidence" value="ECO:0007669"/>
    <property type="project" value="InterPro"/>
</dbReference>
<evidence type="ECO:0000313" key="1">
    <source>
        <dbReference type="EMBL" id="QJA67613.1"/>
    </source>
</evidence>
<protein>
    <submittedName>
        <fullName evidence="1">Putative DNA recombination protein</fullName>
    </submittedName>
</protein>
<gene>
    <name evidence="2" type="ORF">MM415A00473_0006</name>
    <name evidence="1" type="ORF">MM415B00199_0068</name>
</gene>
<dbReference type="GO" id="GO:0006259">
    <property type="term" value="P:DNA metabolic process"/>
    <property type="evidence" value="ECO:0007669"/>
    <property type="project" value="InterPro"/>
</dbReference>
<evidence type="ECO:0000313" key="2">
    <source>
        <dbReference type="EMBL" id="QJA81912.1"/>
    </source>
</evidence>
<accession>A0A6M3JCU2</accession>
<dbReference type="Pfam" id="PF03837">
    <property type="entry name" value="RecT"/>
    <property type="match status" value="1"/>
</dbReference>
<dbReference type="InterPro" id="IPR018330">
    <property type="entry name" value="RecT_fam"/>
</dbReference>
<proteinExistence type="predicted"/>
<reference evidence="1" key="1">
    <citation type="submission" date="2020-03" db="EMBL/GenBank/DDBJ databases">
        <title>The deep terrestrial virosphere.</title>
        <authorList>
            <person name="Holmfeldt K."/>
            <person name="Nilsson E."/>
            <person name="Simone D."/>
            <person name="Lopez-Fernandez M."/>
            <person name="Wu X."/>
            <person name="de Brujin I."/>
            <person name="Lundin D."/>
            <person name="Andersson A."/>
            <person name="Bertilsson S."/>
            <person name="Dopson M."/>
        </authorList>
    </citation>
    <scope>NUCLEOTIDE SEQUENCE</scope>
    <source>
        <strain evidence="2">MM415A00473</strain>
        <strain evidence="1">MM415B00199</strain>
    </source>
</reference>
<dbReference type="EMBL" id="MT142474">
    <property type="protein sequence ID" value="QJA81912.1"/>
    <property type="molecule type" value="Genomic_DNA"/>
</dbReference>
<organism evidence="1">
    <name type="scientific">viral metagenome</name>
    <dbReference type="NCBI Taxonomy" id="1070528"/>
    <lineage>
        <taxon>unclassified sequences</taxon>
        <taxon>metagenomes</taxon>
        <taxon>organismal metagenomes</taxon>
    </lineage>
</organism>
<dbReference type="EMBL" id="MT141573">
    <property type="protein sequence ID" value="QJA67613.1"/>
    <property type="molecule type" value="Genomic_DNA"/>
</dbReference>
<dbReference type="AlphaFoldDB" id="A0A6M3JCU2"/>
<name>A0A6M3JCU2_9ZZZZ</name>